<organism evidence="2 3">
    <name type="scientific">Hydrogenophaga taeniospiralis CCUG 15921</name>
    <dbReference type="NCBI Taxonomy" id="1281780"/>
    <lineage>
        <taxon>Bacteria</taxon>
        <taxon>Pseudomonadati</taxon>
        <taxon>Pseudomonadota</taxon>
        <taxon>Betaproteobacteria</taxon>
        <taxon>Burkholderiales</taxon>
        <taxon>Comamonadaceae</taxon>
        <taxon>Hydrogenophaga</taxon>
    </lineage>
</organism>
<feature type="transmembrane region" description="Helical" evidence="1">
    <location>
        <begin position="325"/>
        <end position="342"/>
    </location>
</feature>
<feature type="transmembrane region" description="Helical" evidence="1">
    <location>
        <begin position="20"/>
        <end position="36"/>
    </location>
</feature>
<evidence type="ECO:0008006" key="4">
    <source>
        <dbReference type="Google" id="ProtNLM"/>
    </source>
</evidence>
<dbReference type="RefSeq" id="WP_068168540.1">
    <property type="nucleotide sequence ID" value="NZ_AOGK01000001.1"/>
</dbReference>
<proteinExistence type="predicted"/>
<keyword evidence="1" id="KW-1133">Transmembrane helix</keyword>
<keyword evidence="1" id="KW-0472">Membrane</keyword>
<reference evidence="2" key="1">
    <citation type="submission" date="2013-01" db="EMBL/GenBank/DDBJ databases">
        <title>Genome draft of Hydrogenophaga taeniospiralis 2K1.</title>
        <authorList>
            <person name="Gomila M."/>
            <person name="Lalucat J."/>
        </authorList>
    </citation>
    <scope>NUCLEOTIDE SEQUENCE</scope>
    <source>
        <strain evidence="2">CCUG 15921</strain>
    </source>
</reference>
<feature type="transmembrane region" description="Helical" evidence="1">
    <location>
        <begin position="200"/>
        <end position="231"/>
    </location>
</feature>
<gene>
    <name evidence="2" type="ORF">H010_01835</name>
</gene>
<evidence type="ECO:0000313" key="2">
    <source>
        <dbReference type="EMBL" id="MDG5973974.1"/>
    </source>
</evidence>
<feature type="transmembrane region" description="Helical" evidence="1">
    <location>
        <begin position="103"/>
        <end position="122"/>
    </location>
</feature>
<keyword evidence="1" id="KW-0812">Transmembrane</keyword>
<feature type="transmembrane region" description="Helical" evidence="1">
    <location>
        <begin position="171"/>
        <end position="188"/>
    </location>
</feature>
<feature type="transmembrane region" description="Helical" evidence="1">
    <location>
        <begin position="374"/>
        <end position="397"/>
    </location>
</feature>
<feature type="transmembrane region" description="Helical" evidence="1">
    <location>
        <begin position="348"/>
        <end position="367"/>
    </location>
</feature>
<accession>A0A9X4NQ77</accession>
<feature type="transmembrane region" description="Helical" evidence="1">
    <location>
        <begin position="420"/>
        <end position="441"/>
    </location>
</feature>
<name>A0A9X4NQ77_9BURK</name>
<evidence type="ECO:0000313" key="3">
    <source>
        <dbReference type="Proteomes" id="UP001152876"/>
    </source>
</evidence>
<protein>
    <recommendedName>
        <fullName evidence="4">Glycosyltransferase</fullName>
    </recommendedName>
</protein>
<sequence>MNPTTPAIVSQTAVRRLPRLALILFCIAYVLPGFLGREPWKNADVTAFGVMLEMAAGHSGWWQPQVLGWAVEEAGPMPYWLGALFIQWLPMLPADLAARIPFALLLAITLLCTWYSVYHLARQPAAQPVSFAFGGEANPLDYARALADAGLLALVACLGLAQLSHETTPDLARLAMVSAMLYAAASLAHGTSRHPWRAVLVWGLATLGLVFSGAPWTTVLLGGGLLVIVYVARRTQASQESDGGSVDDAAPVWANPWWWSVALLAIVLAVSALAGQVPMPGMPTLPDPMNWPSWGRLLLWFTWPAWPLVLWTLWRWRRQLFRPHVALPLWAALVGVTASALSERHDRTLLLALPALAALAAFALPTLRRSMSALIDWFTLIFFTGCALIIWVIWFAMQTGVPAKPAANVARLAPGFVPEFSGLLFGLALLASAAWVWLVAWRVGQHREAIWKSLVLPAAGSTLCWLLLMTLWLPLLDFGRSYGPISRRIASMVPAGSCVIADGLTQAQIAALQYHGRLRLVLSTSGPAPACRMLVVAPASQPTLDERVTLTQWAYRAKVRRLTDNKESLLIYRRVGG</sequence>
<dbReference type="AlphaFoldDB" id="A0A9X4NQ77"/>
<evidence type="ECO:0000256" key="1">
    <source>
        <dbReference type="SAM" id="Phobius"/>
    </source>
</evidence>
<feature type="transmembrane region" description="Helical" evidence="1">
    <location>
        <begin position="453"/>
        <end position="475"/>
    </location>
</feature>
<dbReference type="OrthoDB" id="8556356at2"/>
<comment type="caution">
    <text evidence="2">The sequence shown here is derived from an EMBL/GenBank/DDBJ whole genome shotgun (WGS) entry which is preliminary data.</text>
</comment>
<dbReference type="EMBL" id="AOGK01000001">
    <property type="protein sequence ID" value="MDG5973974.1"/>
    <property type="molecule type" value="Genomic_DNA"/>
</dbReference>
<feature type="transmembrane region" description="Helical" evidence="1">
    <location>
        <begin position="252"/>
        <end position="274"/>
    </location>
</feature>
<keyword evidence="3" id="KW-1185">Reference proteome</keyword>
<dbReference type="Proteomes" id="UP001152876">
    <property type="component" value="Unassembled WGS sequence"/>
</dbReference>
<feature type="transmembrane region" description="Helical" evidence="1">
    <location>
        <begin position="294"/>
        <end position="313"/>
    </location>
</feature>